<dbReference type="Pfam" id="PF17148">
    <property type="entry name" value="DUF5117"/>
    <property type="match status" value="1"/>
</dbReference>
<keyword evidence="3" id="KW-0378">Hydrolase</keyword>
<feature type="domain" description="EcxA zinc-binding" evidence="1">
    <location>
        <begin position="432"/>
        <end position="743"/>
    </location>
</feature>
<evidence type="ECO:0000259" key="1">
    <source>
        <dbReference type="Pfam" id="PF16313"/>
    </source>
</evidence>
<evidence type="ECO:0000313" key="4">
    <source>
        <dbReference type="Proteomes" id="UP001165679"/>
    </source>
</evidence>
<reference evidence="3" key="2">
    <citation type="submission" date="2022-10" db="EMBL/GenBank/DDBJ databases">
        <authorList>
            <person name="Trinh H.N."/>
        </authorList>
    </citation>
    <scope>NUCLEOTIDE SEQUENCE</scope>
    <source>
        <strain evidence="3">RN2-1</strain>
    </source>
</reference>
<sequence length="839" mass="93171">MAGRGVKLLRNMTSSHPVYDRIDKAASPVRRAPERDADVRDEASPMGVKTAQCQRLDGFVPLLWDKMAGRLYMMIRRVGEELLYVDRLSHAVGDFRLERGGLSRPNVVRFERRGTRLFLVAVNYAWRSSSLEAPQRLAVRQAFPESVLWAFDILAEEDGELLVDGTAFFLRDARDIAGQLSRAGEGTYTLDPSRCAVAEEGTGAFPLNTQVESILTFANPYASQLPFWHGNGRREGLAALTPDPRSITLRLRNCFIRLPDDGYKPRVFDPRSSFFSSVIFHDFARSLEEPGDVHYAIRHRLEKQDPTAAISDPVKPIVYYVDRGAPEPIRTALLEGARWWNKAFEAAGFRNAFQVELLPEHADPIDIRYNMITWVPRATRGFSTGTMIWDPRTGEILKGEVMLTALRDRHLRGIAEALLSPYENGTPCPEVNDLMMARLRQLSAHEVGHTLGLDHNHVASTFGQDMSVCDYPAPLLKLDADGKVDLADAYGDHIGRWDEISITWGYHQFPPGTTPEEETAGLNRILEDAERQGLYTLAQQDAVPDSGVHPKGHNWDTGEDPADELLRLLAIREAALARFSEKAIKPGRPMALLADMLVPLYLLHRYQTEAAVKLVGGLEFRYAMRGDGQLVTKIVPGEDQWRGLRAVLATVAPATLTLSEDLLRKLPPRPPEYGRTRDSFRGHTGLTFDPLGAAKGAATHSFALLFHPHRAGRLVEYHQRDASLPGLHEVLQAALDATWYAPAETGLAQATKLRVEHVALRHLLALAASEEASPLVRAIVRDVVEELRTALVPGLADGGHDPVTRAHRQAALETISTFAKAPDRFRQPGTLPPPPGMPI</sequence>
<keyword evidence="3" id="KW-0645">Protease</keyword>
<organism evidence="3 4">
    <name type="scientific">Limobrevibacterium gyesilva</name>
    <dbReference type="NCBI Taxonomy" id="2991712"/>
    <lineage>
        <taxon>Bacteria</taxon>
        <taxon>Pseudomonadati</taxon>
        <taxon>Pseudomonadota</taxon>
        <taxon>Alphaproteobacteria</taxon>
        <taxon>Acetobacterales</taxon>
        <taxon>Acetobacteraceae</taxon>
        <taxon>Limobrevibacterium</taxon>
    </lineage>
</organism>
<name>A0AA41YP60_9PROT</name>
<reference evidence="3" key="1">
    <citation type="submission" date="2022-09" db="EMBL/GenBank/DDBJ databases">
        <title>Rhodovastum sp. nov. RN2-1 isolated from soil in Seongnam, South Korea.</title>
        <authorList>
            <person name="Le N.T."/>
        </authorList>
    </citation>
    <scope>NUCLEOTIDE SEQUENCE</scope>
    <source>
        <strain evidence="3">RN2-1</strain>
    </source>
</reference>
<dbReference type="EMBL" id="JAPDNT010000010">
    <property type="protein sequence ID" value="MCW3475693.1"/>
    <property type="molecule type" value="Genomic_DNA"/>
</dbReference>
<keyword evidence="4" id="KW-1185">Reference proteome</keyword>
<feature type="domain" description="DUF5117" evidence="2">
    <location>
        <begin position="103"/>
        <end position="303"/>
    </location>
</feature>
<gene>
    <name evidence="3" type="ORF">OL599_13995</name>
</gene>
<comment type="caution">
    <text evidence="3">The sequence shown here is derived from an EMBL/GenBank/DDBJ whole genome shotgun (WGS) entry which is preliminary data.</text>
</comment>
<dbReference type="AlphaFoldDB" id="A0AA41YP60"/>
<dbReference type="PANTHER" id="PTHR38478:SF1">
    <property type="entry name" value="ZINC DEPENDENT METALLOPROTEASE DOMAIN LIPOPROTEIN"/>
    <property type="match status" value="1"/>
</dbReference>
<dbReference type="InterPro" id="IPR033413">
    <property type="entry name" value="DUF5117"/>
</dbReference>
<accession>A0AA41YP60</accession>
<dbReference type="GO" id="GO:0008237">
    <property type="term" value="F:metallopeptidase activity"/>
    <property type="evidence" value="ECO:0007669"/>
    <property type="project" value="UniProtKB-KW"/>
</dbReference>
<keyword evidence="3" id="KW-0482">Metalloprotease</keyword>
<dbReference type="InterPro" id="IPR032534">
    <property type="entry name" value="EcxA_zinc-bd"/>
</dbReference>
<dbReference type="SUPFAM" id="SSF55486">
    <property type="entry name" value="Metalloproteases ('zincins'), catalytic domain"/>
    <property type="match status" value="1"/>
</dbReference>
<evidence type="ECO:0000259" key="2">
    <source>
        <dbReference type="Pfam" id="PF17148"/>
    </source>
</evidence>
<dbReference type="CDD" id="cd04276">
    <property type="entry name" value="ZnMc_MMP_like_2"/>
    <property type="match status" value="1"/>
</dbReference>
<dbReference type="Proteomes" id="UP001165679">
    <property type="component" value="Unassembled WGS sequence"/>
</dbReference>
<dbReference type="Pfam" id="PF16313">
    <property type="entry name" value="DUF4953"/>
    <property type="match status" value="1"/>
</dbReference>
<proteinExistence type="predicted"/>
<evidence type="ECO:0000313" key="3">
    <source>
        <dbReference type="EMBL" id="MCW3475693.1"/>
    </source>
</evidence>
<dbReference type="InterPro" id="IPR034032">
    <property type="entry name" value="Zn_MMP-like_bac"/>
</dbReference>
<dbReference type="PANTHER" id="PTHR38478">
    <property type="entry name" value="PEPTIDASE M1A AND M12B"/>
    <property type="match status" value="1"/>
</dbReference>
<protein>
    <submittedName>
        <fullName evidence="3">Zinc-dependent metalloprotease</fullName>
    </submittedName>
</protein>